<dbReference type="Gene3D" id="3.90.180.10">
    <property type="entry name" value="Medium-chain alcohol dehydrogenases, catalytic domain"/>
    <property type="match status" value="1"/>
</dbReference>
<dbReference type="SMART" id="SM00823">
    <property type="entry name" value="PKS_PP"/>
    <property type="match status" value="1"/>
</dbReference>
<evidence type="ECO:0000259" key="7">
    <source>
        <dbReference type="PROSITE" id="PS50075"/>
    </source>
</evidence>
<dbReference type="InterPro" id="IPR049900">
    <property type="entry name" value="PKS_mFAS_DH"/>
</dbReference>
<dbReference type="SMART" id="SM00826">
    <property type="entry name" value="PKS_DH"/>
    <property type="match status" value="1"/>
</dbReference>
<dbReference type="InterPro" id="IPR009081">
    <property type="entry name" value="PP-bd_ACP"/>
</dbReference>
<name>A0ABS0DH78_9NOCA</name>
<dbReference type="SUPFAM" id="SSF51735">
    <property type="entry name" value="NAD(P)-binding Rossmann-fold domains"/>
    <property type="match status" value="3"/>
</dbReference>
<evidence type="ECO:0000313" key="11">
    <source>
        <dbReference type="Proteomes" id="UP000707731"/>
    </source>
</evidence>
<feature type="region of interest" description="N-terminal hotdog fold" evidence="6">
    <location>
        <begin position="910"/>
        <end position="1037"/>
    </location>
</feature>
<dbReference type="InterPro" id="IPR050091">
    <property type="entry name" value="PKS_NRPS_Biosynth_Enz"/>
</dbReference>
<evidence type="ECO:0000256" key="2">
    <source>
        <dbReference type="ARBA" id="ARBA00022553"/>
    </source>
</evidence>
<keyword evidence="4" id="KW-0511">Multifunctional enzyme</keyword>
<evidence type="ECO:0000259" key="9">
    <source>
        <dbReference type="PROSITE" id="PS52019"/>
    </source>
</evidence>
<keyword evidence="11" id="KW-1185">Reference proteome</keyword>
<dbReference type="Gene3D" id="3.40.50.720">
    <property type="entry name" value="NAD(P)-binding Rossmann-like Domain"/>
    <property type="match status" value="1"/>
</dbReference>
<dbReference type="Pfam" id="PF00698">
    <property type="entry name" value="Acyl_transf_1"/>
    <property type="match status" value="1"/>
</dbReference>
<dbReference type="Pfam" id="PF21089">
    <property type="entry name" value="PKS_DH_N"/>
    <property type="match status" value="1"/>
</dbReference>
<dbReference type="Pfam" id="PF13602">
    <property type="entry name" value="ADH_zinc_N_2"/>
    <property type="match status" value="1"/>
</dbReference>
<evidence type="ECO:0000256" key="1">
    <source>
        <dbReference type="ARBA" id="ARBA00022450"/>
    </source>
</evidence>
<dbReference type="Gene3D" id="3.40.50.11460">
    <property type="match status" value="1"/>
</dbReference>
<dbReference type="InterPro" id="IPR016036">
    <property type="entry name" value="Malonyl_transacylase_ACP-bd"/>
</dbReference>
<organism evidence="10 11">
    <name type="scientific">Nocardia higoensis</name>
    <dbReference type="NCBI Taxonomy" id="228599"/>
    <lineage>
        <taxon>Bacteria</taxon>
        <taxon>Bacillati</taxon>
        <taxon>Actinomycetota</taxon>
        <taxon>Actinomycetes</taxon>
        <taxon>Mycobacteriales</taxon>
        <taxon>Nocardiaceae</taxon>
        <taxon>Nocardia</taxon>
    </lineage>
</organism>
<dbReference type="InterPro" id="IPR057326">
    <property type="entry name" value="KR_dom"/>
</dbReference>
<feature type="active site" description="Proton acceptor; for dehydratase activity" evidence="6">
    <location>
        <position position="942"/>
    </location>
</feature>
<feature type="domain" description="Carrier" evidence="7">
    <location>
        <begin position="2014"/>
        <end position="2089"/>
    </location>
</feature>
<evidence type="ECO:0000256" key="5">
    <source>
        <dbReference type="ARBA" id="ARBA00023315"/>
    </source>
</evidence>
<evidence type="ECO:0000256" key="3">
    <source>
        <dbReference type="ARBA" id="ARBA00022679"/>
    </source>
</evidence>
<dbReference type="SMART" id="SM01294">
    <property type="entry name" value="PKS_PP_betabranch"/>
    <property type="match status" value="1"/>
</dbReference>
<dbReference type="Gene3D" id="3.40.47.10">
    <property type="match status" value="1"/>
</dbReference>
<dbReference type="InterPro" id="IPR014031">
    <property type="entry name" value="Ketoacyl_synth_C"/>
</dbReference>
<dbReference type="RefSeq" id="WP_195004604.1">
    <property type="nucleotide sequence ID" value="NZ_JADLQN010000006.1"/>
</dbReference>
<dbReference type="PROSITE" id="PS52004">
    <property type="entry name" value="KS3_2"/>
    <property type="match status" value="1"/>
</dbReference>
<dbReference type="Pfam" id="PF16197">
    <property type="entry name" value="KAsynt_C_assoc"/>
    <property type="match status" value="1"/>
</dbReference>
<dbReference type="Pfam" id="PF14765">
    <property type="entry name" value="PS-DH"/>
    <property type="match status" value="1"/>
</dbReference>
<protein>
    <submittedName>
        <fullName evidence="10">Type I polyketide synthase</fullName>
    </submittedName>
</protein>
<dbReference type="SUPFAM" id="SSF52151">
    <property type="entry name" value="FabD/lysophospholipase-like"/>
    <property type="match status" value="1"/>
</dbReference>
<dbReference type="Pfam" id="PF22953">
    <property type="entry name" value="SpnB_Rossmann"/>
    <property type="match status" value="1"/>
</dbReference>
<dbReference type="SUPFAM" id="SSF55048">
    <property type="entry name" value="Probable ACP-binding domain of malonyl-CoA ACP transacylase"/>
    <property type="match status" value="1"/>
</dbReference>
<dbReference type="InterPro" id="IPR042104">
    <property type="entry name" value="PKS_dehydratase_sf"/>
</dbReference>
<keyword evidence="5" id="KW-0012">Acyltransferase</keyword>
<dbReference type="SUPFAM" id="SSF50129">
    <property type="entry name" value="GroES-like"/>
    <property type="match status" value="1"/>
</dbReference>
<dbReference type="Pfam" id="PF00550">
    <property type="entry name" value="PP-binding"/>
    <property type="match status" value="1"/>
</dbReference>
<dbReference type="SMART" id="SM00829">
    <property type="entry name" value="PKS_ER"/>
    <property type="match status" value="1"/>
</dbReference>
<dbReference type="Pfam" id="PF00109">
    <property type="entry name" value="ketoacyl-synt"/>
    <property type="match status" value="1"/>
</dbReference>
<dbReference type="Pfam" id="PF08240">
    <property type="entry name" value="ADH_N"/>
    <property type="match status" value="1"/>
</dbReference>
<comment type="caution">
    <text evidence="10">The sequence shown here is derived from an EMBL/GenBank/DDBJ whole genome shotgun (WGS) entry which is preliminary data.</text>
</comment>
<dbReference type="InterPro" id="IPR036291">
    <property type="entry name" value="NAD(P)-bd_dom_sf"/>
</dbReference>
<dbReference type="PROSITE" id="PS00012">
    <property type="entry name" value="PHOSPHOPANTETHEINE"/>
    <property type="match status" value="1"/>
</dbReference>
<keyword evidence="2" id="KW-0597">Phosphoprotein</keyword>
<dbReference type="InterPro" id="IPR032821">
    <property type="entry name" value="PKS_assoc"/>
</dbReference>
<keyword evidence="1" id="KW-0596">Phosphopantetheine</keyword>
<dbReference type="InterPro" id="IPR020806">
    <property type="entry name" value="PKS_PP-bd"/>
</dbReference>
<dbReference type="PANTHER" id="PTHR43775:SF51">
    <property type="entry name" value="INACTIVE PHENOLPHTHIOCEROL SYNTHESIS POLYKETIDE SYNTHASE TYPE I PKS1-RELATED"/>
    <property type="match status" value="1"/>
</dbReference>
<keyword evidence="3" id="KW-0808">Transferase</keyword>
<dbReference type="InterPro" id="IPR020807">
    <property type="entry name" value="PKS_DH"/>
</dbReference>
<dbReference type="EMBL" id="JADLQN010000006">
    <property type="protein sequence ID" value="MBF6357784.1"/>
    <property type="molecule type" value="Genomic_DNA"/>
</dbReference>
<dbReference type="InterPro" id="IPR020843">
    <property type="entry name" value="ER"/>
</dbReference>
<dbReference type="Pfam" id="PF08659">
    <property type="entry name" value="KR"/>
    <property type="match status" value="1"/>
</dbReference>
<dbReference type="SMART" id="SM00827">
    <property type="entry name" value="PKS_AT"/>
    <property type="match status" value="1"/>
</dbReference>
<dbReference type="InterPro" id="IPR055123">
    <property type="entry name" value="SpnB-like_Rossmann"/>
</dbReference>
<dbReference type="CDD" id="cd05195">
    <property type="entry name" value="enoyl_red"/>
    <property type="match status" value="1"/>
</dbReference>
<dbReference type="SUPFAM" id="SSF53901">
    <property type="entry name" value="Thiolase-like"/>
    <property type="match status" value="1"/>
</dbReference>
<evidence type="ECO:0000313" key="10">
    <source>
        <dbReference type="EMBL" id="MBF6357784.1"/>
    </source>
</evidence>
<evidence type="ECO:0000256" key="4">
    <source>
        <dbReference type="ARBA" id="ARBA00023268"/>
    </source>
</evidence>
<feature type="region of interest" description="C-terminal hotdog fold" evidence="6">
    <location>
        <begin position="1052"/>
        <end position="1197"/>
    </location>
</feature>
<dbReference type="InterPro" id="IPR049552">
    <property type="entry name" value="PKS_DH_N"/>
</dbReference>
<dbReference type="InterPro" id="IPR018201">
    <property type="entry name" value="Ketoacyl_synth_AS"/>
</dbReference>
<dbReference type="PROSITE" id="PS00606">
    <property type="entry name" value="KS3_1"/>
    <property type="match status" value="1"/>
</dbReference>
<dbReference type="InterPro" id="IPR020841">
    <property type="entry name" value="PKS_Beta-ketoAc_synthase_dom"/>
</dbReference>
<dbReference type="SUPFAM" id="SSF47336">
    <property type="entry name" value="ACP-like"/>
    <property type="match status" value="1"/>
</dbReference>
<proteinExistence type="predicted"/>
<dbReference type="Gene3D" id="3.10.129.110">
    <property type="entry name" value="Polyketide synthase dehydratase"/>
    <property type="match status" value="1"/>
</dbReference>
<dbReference type="Gene3D" id="3.40.366.10">
    <property type="entry name" value="Malonyl-Coenzyme A Acyl Carrier Protein, domain 2"/>
    <property type="match status" value="1"/>
</dbReference>
<dbReference type="InterPro" id="IPR013154">
    <property type="entry name" value="ADH-like_N"/>
</dbReference>
<dbReference type="CDD" id="cd00833">
    <property type="entry name" value="PKS"/>
    <property type="match status" value="1"/>
</dbReference>
<dbReference type="SMART" id="SM00825">
    <property type="entry name" value="PKS_KS"/>
    <property type="match status" value="1"/>
</dbReference>
<feature type="domain" description="PKS/mFAS DH" evidence="9">
    <location>
        <begin position="910"/>
        <end position="1197"/>
    </location>
</feature>
<dbReference type="InterPro" id="IPR001227">
    <property type="entry name" value="Ac_transferase_dom_sf"/>
</dbReference>
<evidence type="ECO:0000259" key="8">
    <source>
        <dbReference type="PROSITE" id="PS52004"/>
    </source>
</evidence>
<dbReference type="InterPro" id="IPR016039">
    <property type="entry name" value="Thiolase-like"/>
</dbReference>
<dbReference type="PROSITE" id="PS52019">
    <property type="entry name" value="PKS_MFAS_DH"/>
    <property type="match status" value="1"/>
</dbReference>
<dbReference type="CDD" id="cd08956">
    <property type="entry name" value="KR_3_FAS_SDR_x"/>
    <property type="match status" value="1"/>
</dbReference>
<dbReference type="InterPro" id="IPR036736">
    <property type="entry name" value="ACP-like_sf"/>
</dbReference>
<dbReference type="Proteomes" id="UP000707731">
    <property type="component" value="Unassembled WGS sequence"/>
</dbReference>
<sequence>MQDDVTAVDPIAVVGMACRFPGQIDTPEALWHFVINGKHTSSKFPADRSMTELADIAAPEVVAAMAPMGGFIDEPGEFDPEFFGISPREAKAMDPQQRIVLELTWQALEDARIDPNTLHDSDTGVYVGAMGGDYAYLIPGQKDLDPGYVATGVSQSVLSGRISYALGLQGPTMSIDTACSSSLVAMHLAARALKAGECSLALAAGVSIMSTLTGFYALGQHGAISKEGRSKPYSADADGFCMSEGAAVLVLERLSDARRHGHQVFALLRGAAVNQDGATKGLTVPSTDAQRKVIEAALADAGLGYADVDVVEGHGTGTPVGDPIELEALLATYGSDRPDGQPLRLGSVKGNFGHTQAAAGLAGVIKMIEAMRHEAVPPSLGVSEPTGAVDWSTGAVEVVTETTPWPAGHRPRRAGVSSFGISGTNAHVIVEEPPRVNAPAAPAAPADGPRPAVVLWPISAKTPEALAAQATALAEHAGAHPEYRDADIGFALATTRATFDHRAVVLGGDREELLAGLAAVAAQQPVGPIRGQALAERGVVFVFPGQGGQYQGMARQLLAESAEFAASVAECDAAFAEFVDFSVADVLCEADGAPTLDRIDVLQPALFTTMVSLARLWRSLGIEPAGVIGHSQGEVAAAYVAGALSLRDAARVVALRSRALLELDGTGAMASINTSAGRVRELLADIPELEVAAVNSPSTTVVAGTRAGVDRVLEVCERDGLRARRIQVDVASHTGHMEAIAEQTREALAPITPRPSEILFFSTVTGDVLETENLGPDYWFANLRRTVNFDDGFQAAFQSGYNAFLEMSAHPVLTSAMHESLDQFGSFADSCLIAGSIEREDAGLRRFLASVSTAHVHGVSPDWRKIYDPACHQAVPLPTYPFQRQTYWLASVHNANGGKPSGLGLTDPGHPLLGAMAELPGADRFQFSTRLSVPTHGWICDHALHGNVLVPGAMLLELALHAGDKVASPRVEKLTMYTPVTLPAQGAVQVQLVIGEAKAGRRAIAIYSRQENEDAAAGENLWSLHADGVLTGPARAEDDDQHGLELWPPVGAEQALEPERAYETLAALGYHYGPIFQGMRAVWRRGEDIFAEVALPDSVADADKYGLHPALLDSAMQTVAAVASMMPTEPGAIRLPFAWERVELHAVGAKALRAKLTPAGPDRVRWVLGDSSGRTVAAGTLQVRSISMGTLAQRGLSGRQDSLFGVDWLSLPAQRTRYTARPGEWAVIGELPPGVPDTAGLTVYPDPDALYAAVADGTPAPKVVLAPRDTAGAWREAGTTESVREDLVRTLTRLQTWLADERFTETTLVLLSSGVQAADLAEPVADLAGAAVWGLVRSAQSEHQDRIVQLDHDDAGITLDQLATALGLEEPELVLRRGVFHGRRIRSGLDAVAAVGRRLSGPWRLDIPSSGNLDDVALAERTPVSDGPAPGSVRVELRAAGLSFPVALTGLDAVAGTPQRLVHEAAGVVRAVGAGVTAFAPGDEVFGLVDEIADTVDVTVRTGTGTDGAETGPGLLSHVPAGWSLAQAAAAPVAYLTALYALREIAAAQPGERVLVHSATGGVGTAAVHLAAHLGLEVYATASAGKQDVLRGMGFAEDHLADSRSAEFATRFAGRGIDIVLDLLPAEFTDASLGLLGGDGRFVDLARGAVRDPQQVRAGHGVGYHTFELGALDRATLAGLLADVAALAGSGVVPALPLTRFDIRQADAALRHLGEARHIGKVVLTWPAAFDPERTVLVTGGTGKIGGIIARHLVHAYGARHLLLTSRSGPAADGVDELVAELAEAGAQVRVEACDAADRDALAAVLARVPAEHRLGGVVHLAAALADATFDRITPDQVAAVLGAKADGAWHLHELTREADLSMFVLFSSAAGTFGAPGQANYAAANVFLDTLARRRYHEGLAATSMAWGWWAEDTSNTGSLDDKDRARLTRMGVTPIETTQALELFDAALATGRPYVVPVGMDLSLLRVASSVAELPPFFRALLHSRPRATGQTGDASQLAKRLAGLSPAEQHAVVVDLLKTPISMVLGYSSPDAVAPDREFTEMGIDSLSSIELGTHLRAMTGVKLANSVIFQYPTVNLLARHVLDQITPQDAELADPIVSEVEMLLERLAAIHEDGLIPEPLLERLTGSMGRLRGGEVAAVDGVRS</sequence>
<accession>A0ABS0DH78</accession>
<dbReference type="Gene3D" id="1.10.1200.10">
    <property type="entry name" value="ACP-like"/>
    <property type="match status" value="1"/>
</dbReference>
<dbReference type="InterPro" id="IPR013968">
    <property type="entry name" value="PKS_KR"/>
</dbReference>
<feature type="active site" description="Proton donor; for dehydratase activity" evidence="6">
    <location>
        <position position="1113"/>
    </location>
</feature>
<dbReference type="Gene3D" id="3.30.70.3290">
    <property type="match status" value="1"/>
</dbReference>
<dbReference type="PANTHER" id="PTHR43775">
    <property type="entry name" value="FATTY ACID SYNTHASE"/>
    <property type="match status" value="1"/>
</dbReference>
<dbReference type="InterPro" id="IPR014030">
    <property type="entry name" value="Ketoacyl_synth_N"/>
</dbReference>
<dbReference type="SMART" id="SM00822">
    <property type="entry name" value="PKS_KR"/>
    <property type="match status" value="1"/>
</dbReference>
<dbReference type="Pfam" id="PF02801">
    <property type="entry name" value="Ketoacyl-synt_C"/>
    <property type="match status" value="1"/>
</dbReference>
<dbReference type="InterPro" id="IPR014043">
    <property type="entry name" value="Acyl_transferase_dom"/>
</dbReference>
<evidence type="ECO:0000256" key="6">
    <source>
        <dbReference type="PROSITE-ProRule" id="PRU01363"/>
    </source>
</evidence>
<feature type="domain" description="Ketosynthase family 3 (KS3)" evidence="8">
    <location>
        <begin position="8"/>
        <end position="432"/>
    </location>
</feature>
<dbReference type="InterPro" id="IPR006162">
    <property type="entry name" value="Ppantetheine_attach_site"/>
</dbReference>
<dbReference type="PROSITE" id="PS50075">
    <property type="entry name" value="CARRIER"/>
    <property type="match status" value="1"/>
</dbReference>
<gene>
    <name evidence="10" type="ORF">IU449_25120</name>
</gene>
<dbReference type="InterPro" id="IPR049551">
    <property type="entry name" value="PKS_DH_C"/>
</dbReference>
<reference evidence="10 11" key="1">
    <citation type="submission" date="2020-10" db="EMBL/GenBank/DDBJ databases">
        <title>Identification of Nocardia species via Next-generation sequencing and recognition of intraspecies genetic diversity.</title>
        <authorList>
            <person name="Li P."/>
            <person name="Li P."/>
            <person name="Lu B."/>
        </authorList>
    </citation>
    <scope>NUCLEOTIDE SEQUENCE [LARGE SCALE GENOMIC DNA]</scope>
    <source>
        <strain evidence="10 11">BJ06-0143</strain>
    </source>
</reference>
<dbReference type="InterPro" id="IPR011032">
    <property type="entry name" value="GroES-like_sf"/>
</dbReference>
<dbReference type="InterPro" id="IPR016035">
    <property type="entry name" value="Acyl_Trfase/lysoPLipase"/>
</dbReference>